<reference evidence="2" key="1">
    <citation type="submission" date="2022-01" db="EMBL/GenBank/DDBJ databases">
        <title>Collection of gut derived symbiotic bacterial strains cultured from healthy donors.</title>
        <authorList>
            <person name="Lin H."/>
            <person name="Kohout C."/>
            <person name="Waligurski E."/>
            <person name="Pamer E.G."/>
        </authorList>
    </citation>
    <scope>NUCLEOTIDE SEQUENCE</scope>
    <source>
        <strain evidence="2">DFI.6.55</strain>
    </source>
</reference>
<gene>
    <name evidence="2" type="ORF">L0N08_10685</name>
</gene>
<proteinExistence type="predicted"/>
<evidence type="ECO:0000313" key="3">
    <source>
        <dbReference type="Proteomes" id="UP001299608"/>
    </source>
</evidence>
<protein>
    <submittedName>
        <fullName evidence="2">Uncharacterized protein</fullName>
    </submittedName>
</protein>
<feature type="region of interest" description="Disordered" evidence="1">
    <location>
        <begin position="162"/>
        <end position="189"/>
    </location>
</feature>
<dbReference type="Proteomes" id="UP001299608">
    <property type="component" value="Unassembled WGS sequence"/>
</dbReference>
<sequence length="189" mass="20170">MLYITDRTMQVSGILIPGLVKKVEVTGAAVIDAITDDNNVTLGYQANGYEPMKVNVDVLLEPASGQTIEDMVASIQYLFKPPGQTAAVPLAIVNSLTAAHGLTTVFFKSISTAKKTESSSGETTLEFWEYLPISVQTQTASAGTGKSDSKAKASESVGITEEYQEYLNTQRGQAPKIKDKTAESPASDE</sequence>
<evidence type="ECO:0000256" key="1">
    <source>
        <dbReference type="SAM" id="MobiDB-lite"/>
    </source>
</evidence>
<dbReference type="RefSeq" id="WP_238053571.1">
    <property type="nucleotide sequence ID" value="NZ_JAKNGE010000011.1"/>
</dbReference>
<dbReference type="AlphaFoldDB" id="A0AAW5BRD0"/>
<name>A0AAW5BRD0_9FIRM</name>
<comment type="caution">
    <text evidence="2">The sequence shown here is derived from an EMBL/GenBank/DDBJ whole genome shotgun (WGS) entry which is preliminary data.</text>
</comment>
<evidence type="ECO:0000313" key="2">
    <source>
        <dbReference type="EMBL" id="MCG4745878.1"/>
    </source>
</evidence>
<dbReference type="EMBL" id="JAKNGE010000011">
    <property type="protein sequence ID" value="MCG4745878.1"/>
    <property type="molecule type" value="Genomic_DNA"/>
</dbReference>
<organism evidence="2 3">
    <name type="scientific">Enterocloster aldenensis</name>
    <dbReference type="NCBI Taxonomy" id="358742"/>
    <lineage>
        <taxon>Bacteria</taxon>
        <taxon>Bacillati</taxon>
        <taxon>Bacillota</taxon>
        <taxon>Clostridia</taxon>
        <taxon>Lachnospirales</taxon>
        <taxon>Lachnospiraceae</taxon>
        <taxon>Enterocloster</taxon>
    </lineage>
</organism>
<accession>A0AAW5BRD0</accession>